<feature type="transmembrane region" description="Helical" evidence="5">
    <location>
        <begin position="9"/>
        <end position="35"/>
    </location>
</feature>
<keyword evidence="2 5" id="KW-0812">Transmembrane</keyword>
<dbReference type="InterPro" id="IPR002781">
    <property type="entry name" value="TM_pro_TauE-like"/>
</dbReference>
<feature type="transmembrane region" description="Helical" evidence="5">
    <location>
        <begin position="47"/>
        <end position="65"/>
    </location>
</feature>
<protein>
    <recommendedName>
        <fullName evidence="5">Probable membrane transporter protein</fullName>
    </recommendedName>
</protein>
<dbReference type="InterPro" id="IPR051598">
    <property type="entry name" value="TSUP/Inactive_protease-like"/>
</dbReference>
<feature type="transmembrane region" description="Helical" evidence="5">
    <location>
        <begin position="230"/>
        <end position="248"/>
    </location>
</feature>
<organism evidence="6 7">
    <name type="scientific">Thermodesulfovibrio aggregans</name>
    <dbReference type="NCBI Taxonomy" id="86166"/>
    <lineage>
        <taxon>Bacteria</taxon>
        <taxon>Pseudomonadati</taxon>
        <taxon>Nitrospirota</taxon>
        <taxon>Thermodesulfovibrionia</taxon>
        <taxon>Thermodesulfovibrionales</taxon>
        <taxon>Thermodesulfovibrionaceae</taxon>
        <taxon>Thermodesulfovibrio</taxon>
    </lineage>
</organism>
<dbReference type="Proteomes" id="UP000054976">
    <property type="component" value="Unassembled WGS sequence"/>
</dbReference>
<evidence type="ECO:0000256" key="2">
    <source>
        <dbReference type="ARBA" id="ARBA00022692"/>
    </source>
</evidence>
<dbReference type="RefSeq" id="WP_059176255.1">
    <property type="nucleotide sequence ID" value="NZ_BCNO01000001.1"/>
</dbReference>
<keyword evidence="7" id="KW-1185">Reference proteome</keyword>
<gene>
    <name evidence="6" type="ORF">TAGGR_11021</name>
</gene>
<keyword evidence="5" id="KW-1003">Cell membrane</keyword>
<dbReference type="GO" id="GO:0005886">
    <property type="term" value="C:plasma membrane"/>
    <property type="evidence" value="ECO:0007669"/>
    <property type="project" value="UniProtKB-SubCell"/>
</dbReference>
<feature type="transmembrane region" description="Helical" evidence="5">
    <location>
        <begin position="205"/>
        <end position="224"/>
    </location>
</feature>
<feature type="transmembrane region" description="Helical" evidence="5">
    <location>
        <begin position="104"/>
        <end position="122"/>
    </location>
</feature>
<evidence type="ECO:0000256" key="3">
    <source>
        <dbReference type="ARBA" id="ARBA00022989"/>
    </source>
</evidence>
<dbReference type="OrthoDB" id="25340at2"/>
<reference evidence="7" key="1">
    <citation type="submission" date="2016-01" db="EMBL/GenBank/DDBJ databases">
        <title>Draft genome sequence of Thermodesulfovibrio aggregans strain TGE-P1.</title>
        <authorList>
            <person name="Sekiguchi Y."/>
            <person name="Ohashi A."/>
            <person name="Matsuura N."/>
            <person name="Tourlousse M.D."/>
        </authorList>
    </citation>
    <scope>NUCLEOTIDE SEQUENCE [LARGE SCALE GENOMIC DNA]</scope>
    <source>
        <strain evidence="7">TGE-P1</strain>
    </source>
</reference>
<dbReference type="PANTHER" id="PTHR43701">
    <property type="entry name" value="MEMBRANE TRANSPORTER PROTEIN MJ0441-RELATED"/>
    <property type="match status" value="1"/>
</dbReference>
<dbReference type="EMBL" id="BCNO01000001">
    <property type="protein sequence ID" value="GAQ94835.1"/>
    <property type="molecule type" value="Genomic_DNA"/>
</dbReference>
<name>A0A0U9HP27_9BACT</name>
<comment type="subcellular location">
    <subcellularLocation>
        <location evidence="5">Cell membrane</location>
        <topology evidence="5">Multi-pass membrane protein</topology>
    </subcellularLocation>
    <subcellularLocation>
        <location evidence="1">Membrane</location>
        <topology evidence="1">Multi-pass membrane protein</topology>
    </subcellularLocation>
</comment>
<evidence type="ECO:0000313" key="7">
    <source>
        <dbReference type="Proteomes" id="UP000054976"/>
    </source>
</evidence>
<evidence type="ECO:0000256" key="5">
    <source>
        <dbReference type="RuleBase" id="RU363041"/>
    </source>
</evidence>
<feature type="transmembrane region" description="Helical" evidence="5">
    <location>
        <begin position="175"/>
        <end position="193"/>
    </location>
</feature>
<dbReference type="PANTHER" id="PTHR43701:SF2">
    <property type="entry name" value="MEMBRANE TRANSPORTER PROTEIN YJNA-RELATED"/>
    <property type="match status" value="1"/>
</dbReference>
<feature type="transmembrane region" description="Helical" evidence="5">
    <location>
        <begin position="72"/>
        <end position="92"/>
    </location>
</feature>
<evidence type="ECO:0000256" key="1">
    <source>
        <dbReference type="ARBA" id="ARBA00004141"/>
    </source>
</evidence>
<keyword evidence="4 5" id="KW-0472">Membrane</keyword>
<dbReference type="Pfam" id="PF01925">
    <property type="entry name" value="TauE"/>
    <property type="match status" value="1"/>
</dbReference>
<dbReference type="STRING" id="86166.TAGGR_11021"/>
<evidence type="ECO:0000313" key="6">
    <source>
        <dbReference type="EMBL" id="GAQ94835.1"/>
    </source>
</evidence>
<comment type="caution">
    <text evidence="6">The sequence shown here is derived from an EMBL/GenBank/DDBJ whole genome shotgun (WGS) entry which is preliminary data.</text>
</comment>
<evidence type="ECO:0000256" key="4">
    <source>
        <dbReference type="ARBA" id="ARBA00023136"/>
    </source>
</evidence>
<accession>A0A0U9HP27</accession>
<feature type="transmembrane region" description="Helical" evidence="5">
    <location>
        <begin position="134"/>
        <end position="155"/>
    </location>
</feature>
<dbReference type="AlphaFoldDB" id="A0A0U9HP27"/>
<keyword evidence="3 5" id="KW-1133">Transmembrane helix</keyword>
<sequence>MNKRTLHSLWIGIVAGCFGGLVGLGGGVVMIPLMVAVLKITQHKAHGTSLFALVFTGITGAVTYGMKGSVDVVASLILAVTAIFTARMGAKFAHSLPEWKLKRAFGAFLIFAAIVLIVKPYLSELYHFEIQGIAKIITLLIVGIFAGFLAGMMGIGGGTVMVPALVIILNYGQHIAQGTSLLCMVPAGAVGAYTHLKLGNVLKELLPGLIVGIIVGTYIGSNIAHALTDAYLRVIFALIIIWTGIKFLKTPKPAVK</sequence>
<proteinExistence type="inferred from homology"/>
<dbReference type="PROSITE" id="PS51257">
    <property type="entry name" value="PROKAR_LIPOPROTEIN"/>
    <property type="match status" value="1"/>
</dbReference>
<comment type="similarity">
    <text evidence="5">Belongs to the 4-toluene sulfonate uptake permease (TSUP) (TC 2.A.102) family.</text>
</comment>